<sequence>MIQYILSCGNREVGAVIEKSLTEEVTLKEWQSYLPNYNINDELPWSKIDIGIKSNFLKTENRRLKTKKQTPWCGDSPCYNCGPCN</sequence>
<reference evidence="1 2" key="2">
    <citation type="submission" date="2008-11" db="EMBL/GenBank/DDBJ databases">
        <title>Draft genome sequence of Methanobrevibacter smithii (DSM 2375).</title>
        <authorList>
            <person name="Sudarsanam P."/>
            <person name="Ley R."/>
            <person name="Guruge J."/>
            <person name="Turnbaugh P.J."/>
            <person name="Mahowald M."/>
            <person name="Liep D."/>
            <person name="Gordon J."/>
        </authorList>
    </citation>
    <scope>NUCLEOTIDE SEQUENCE [LARGE SCALE GENOMIC DNA]</scope>
    <source>
        <strain evidence="1 2">DSM 2375</strain>
    </source>
</reference>
<dbReference type="EMBL" id="ABYW01000005">
    <property type="protein sequence ID" value="EEE41810.1"/>
    <property type="molecule type" value="Genomic_DNA"/>
</dbReference>
<organism evidence="1 2">
    <name type="scientific">Methanobrevibacter smithii DSM 2375</name>
    <dbReference type="NCBI Taxonomy" id="483214"/>
    <lineage>
        <taxon>Archaea</taxon>
        <taxon>Methanobacteriati</taxon>
        <taxon>Methanobacteriota</taxon>
        <taxon>Methanomada group</taxon>
        <taxon>Methanobacteria</taxon>
        <taxon>Methanobacteriales</taxon>
        <taxon>Methanobacteriaceae</taxon>
        <taxon>Methanobrevibacter</taxon>
    </lineage>
</organism>
<gene>
    <name evidence="1" type="ORF">METSMIALI_00697</name>
</gene>
<protein>
    <submittedName>
        <fullName evidence="1">Uncharacterized protein</fullName>
    </submittedName>
</protein>
<comment type="caution">
    <text evidence="1">The sequence shown here is derived from an EMBL/GenBank/DDBJ whole genome shotgun (WGS) entry which is preliminary data.</text>
</comment>
<dbReference type="HOGENOM" id="CLU_2505009_0_0_2"/>
<accession>B9AEC0</accession>
<evidence type="ECO:0000313" key="2">
    <source>
        <dbReference type="Proteomes" id="UP000003489"/>
    </source>
</evidence>
<dbReference type="PATRIC" id="fig|483214.13.peg.671"/>
<reference evidence="1 2" key="1">
    <citation type="submission" date="2008-10" db="EMBL/GenBank/DDBJ databases">
        <authorList>
            <person name="Fulton L."/>
            <person name="Clifton S."/>
            <person name="Fulton B."/>
            <person name="Xu J."/>
            <person name="Minx P."/>
            <person name="Pepin K.H."/>
            <person name="Johnson M."/>
            <person name="Bhonagiri V."/>
            <person name="Nash W.E."/>
            <person name="Mardis E.R."/>
            <person name="Wilson R.K."/>
        </authorList>
    </citation>
    <scope>NUCLEOTIDE SEQUENCE [LARGE SCALE GENOMIC DNA]</scope>
    <source>
        <strain evidence="1 2">DSM 2375</strain>
    </source>
</reference>
<name>B9AEC0_METSM</name>
<proteinExistence type="predicted"/>
<dbReference type="AlphaFoldDB" id="B9AEC0"/>
<evidence type="ECO:0000313" key="1">
    <source>
        <dbReference type="EMBL" id="EEE41810.1"/>
    </source>
</evidence>
<dbReference type="Proteomes" id="UP000003489">
    <property type="component" value="Unassembled WGS sequence"/>
</dbReference>